<sequence>VPLRRNKTIDQALLEEVLKRHSEKIVNNNEMNSQNLMKLKCSKCNIKALKDKKKKVDSMRSRVFEIMNNKDEQYLKVELECVKNFLEVRKWENSMIELVKVNRVEYDSVNKTERQLKNMIMEVFMLKYGEKKMLQINIKITIIAAGGYSKNGIDIKDEFKVFNHSKNLKWTTLTKLEWKQIRIRKFENLLELNSKIGIIKSVDKTSNDKDNLEMITTWVDNTNKIVHREVATVINDEEMRYEIAMTITANNRNIGIGCIGSNLKKRIYERIYLNYVIGIDRLEHAIFRSRIDMCKVRAKAQMRAIVVKIESVAKYLLVKEDNNNASICNHNEGTVNRIIDNEQHQNDETMVLIEALLDVVTKMNRLIEGLMEMLRYWGKLNSADEFKDNDEKG</sequence>
<reference evidence="1 2" key="1">
    <citation type="submission" date="2021-06" db="EMBL/GenBank/DDBJ databases">
        <authorList>
            <person name="Kallberg Y."/>
            <person name="Tangrot J."/>
            <person name="Rosling A."/>
        </authorList>
    </citation>
    <scope>NUCLEOTIDE SEQUENCE [LARGE SCALE GENOMIC DNA]</scope>
    <source>
        <strain evidence="1 2">120-4 pot B 10/14</strain>
    </source>
</reference>
<comment type="caution">
    <text evidence="1">The sequence shown here is derived from an EMBL/GenBank/DDBJ whole genome shotgun (WGS) entry which is preliminary data.</text>
</comment>
<evidence type="ECO:0000313" key="2">
    <source>
        <dbReference type="Proteomes" id="UP000789901"/>
    </source>
</evidence>
<feature type="non-terminal residue" evidence="1">
    <location>
        <position position="1"/>
    </location>
</feature>
<evidence type="ECO:0000313" key="1">
    <source>
        <dbReference type="EMBL" id="CAG8829031.1"/>
    </source>
</evidence>
<protein>
    <submittedName>
        <fullName evidence="1">12053_t:CDS:1</fullName>
    </submittedName>
</protein>
<keyword evidence="2" id="KW-1185">Reference proteome</keyword>
<name>A0ABN7WF59_GIGMA</name>
<dbReference type="EMBL" id="CAJVQB010040987">
    <property type="protein sequence ID" value="CAG8829031.1"/>
    <property type="molecule type" value="Genomic_DNA"/>
</dbReference>
<accession>A0ABN7WF59</accession>
<dbReference type="Proteomes" id="UP000789901">
    <property type="component" value="Unassembled WGS sequence"/>
</dbReference>
<organism evidence="1 2">
    <name type="scientific">Gigaspora margarita</name>
    <dbReference type="NCBI Taxonomy" id="4874"/>
    <lineage>
        <taxon>Eukaryota</taxon>
        <taxon>Fungi</taxon>
        <taxon>Fungi incertae sedis</taxon>
        <taxon>Mucoromycota</taxon>
        <taxon>Glomeromycotina</taxon>
        <taxon>Glomeromycetes</taxon>
        <taxon>Diversisporales</taxon>
        <taxon>Gigasporaceae</taxon>
        <taxon>Gigaspora</taxon>
    </lineage>
</organism>
<gene>
    <name evidence="1" type="ORF">GMARGA_LOCUS29880</name>
</gene>
<proteinExistence type="predicted"/>